<feature type="signal peptide" evidence="4">
    <location>
        <begin position="1"/>
        <end position="31"/>
    </location>
</feature>
<feature type="region of interest" description="Disordered" evidence="3">
    <location>
        <begin position="31"/>
        <end position="58"/>
    </location>
</feature>
<accession>A0A7S1Y5C4</accession>
<dbReference type="PANTHER" id="PTHR19972">
    <property type="entry name" value="CALBINDIN"/>
    <property type="match status" value="1"/>
</dbReference>
<feature type="region of interest" description="Disordered" evidence="3">
    <location>
        <begin position="167"/>
        <end position="214"/>
    </location>
</feature>
<dbReference type="Gene3D" id="1.10.238.10">
    <property type="entry name" value="EF-hand"/>
    <property type="match status" value="1"/>
</dbReference>
<dbReference type="PROSITE" id="PS00018">
    <property type="entry name" value="EF_HAND_1"/>
    <property type="match status" value="2"/>
</dbReference>
<proteinExistence type="predicted"/>
<gene>
    <name evidence="6" type="ORF">GOCE00092_LOCUS7058</name>
</gene>
<sequence>MTKCSSSSSSSQRRLLWILIVATPWVGEVESFTPAPRKNPPQTCRADQASSRRRSSRPRLFSVVPDAAMVEDEVLLQQLADKRAWAIQQQQTHDDEVDKEPLVADHTGVSANELALLDALTSERRLIREAARSDATSTADEEDEEEAMMIVEEDNGSHLEEYENMDDPSAVSLGSTDETDPDLSGDERRAAEEEERADDAARKQWKRRHAHSIQEGIRREKTTNKLSSLLNTKRYSKTLRGNRRKYASSIISGIIHGVAEEADGLRVEVNSSRDTHFWNKHIESIRIDFSRLGFKPLRLGGLYDAISNVEESLPSDDVDELSENLELSAVSTADEGFERIDVDKSGALDQDEIAEALTIASASDNDRVALQSLAEQLVKLYDTNGDGVVDREEYQLMVEDMAKLRRIQLERRQSVMKKEGELAAAETSSTTNEGRGWKNVFKDGIRNVLKRQSVDDRIEHDIADAIQQETGMTTDDDTEPGTLSHDTSTPGFLESMPRGSGTIVLEDLRLDLRRLIFGAIPLVKKLTPGGPLVLEPFKATVVGSFTAEDVKQSFLVDMGLRRLAARALRRRVGSLRDFVDGAVFYGRTWNRASEYAPVVDIPCLTSVEFDEQNRMIVTGVAKIRTQPNAPVVENAFKLRTKLGTRKNGQVIRLVEPELALVLECPKAWERNIVSVCNKLDIPVPEKPEPIYGFFPIYSPFKLEDNDGYDMGPDNCLKRIFIQDGALRFQMSAVMRPGRFLGSHYLAFSFPTRNVILTLDRVKAGIRAARRNKREARRKARLLKKQRREQGLLDDPVVKRDELKFVEPGELGSEGPEEKPIAEKKPVRNKRSFLSRFMEGYAGVGKIDRARNERLTRSISDWFGRQVGSSGGVVDEGAKK</sequence>
<dbReference type="InterPro" id="IPR018247">
    <property type="entry name" value="EF_Hand_1_Ca_BS"/>
</dbReference>
<feature type="domain" description="EF-hand" evidence="5">
    <location>
        <begin position="369"/>
        <end position="404"/>
    </location>
</feature>
<dbReference type="SMART" id="SM00054">
    <property type="entry name" value="EFh"/>
    <property type="match status" value="2"/>
</dbReference>
<feature type="coiled-coil region" evidence="2">
    <location>
        <begin position="758"/>
        <end position="785"/>
    </location>
</feature>
<dbReference type="InterPro" id="IPR002048">
    <property type="entry name" value="EF_hand_dom"/>
</dbReference>
<dbReference type="GO" id="GO:0005829">
    <property type="term" value="C:cytosol"/>
    <property type="evidence" value="ECO:0007669"/>
    <property type="project" value="TreeGrafter"/>
</dbReference>
<name>A0A7S1Y5C4_9STRA</name>
<keyword evidence="2" id="KW-0175">Coiled coil</keyword>
<dbReference type="PROSITE" id="PS50222">
    <property type="entry name" value="EF_HAND_2"/>
    <property type="match status" value="2"/>
</dbReference>
<dbReference type="GO" id="GO:0005509">
    <property type="term" value="F:calcium ion binding"/>
    <property type="evidence" value="ECO:0007669"/>
    <property type="project" value="InterPro"/>
</dbReference>
<dbReference type="InterPro" id="IPR011992">
    <property type="entry name" value="EF-hand-dom_pair"/>
</dbReference>
<evidence type="ECO:0000256" key="4">
    <source>
        <dbReference type="SAM" id="SignalP"/>
    </source>
</evidence>
<feature type="chain" id="PRO_5030893744" description="EF-hand domain-containing protein" evidence="4">
    <location>
        <begin position="32"/>
        <end position="879"/>
    </location>
</feature>
<dbReference type="PANTHER" id="PTHR19972:SF10">
    <property type="entry name" value="CALBINDIN-32"/>
    <property type="match status" value="1"/>
</dbReference>
<dbReference type="Pfam" id="PF13499">
    <property type="entry name" value="EF-hand_7"/>
    <property type="match status" value="1"/>
</dbReference>
<feature type="domain" description="EF-hand" evidence="5">
    <location>
        <begin position="328"/>
        <end position="363"/>
    </location>
</feature>
<dbReference type="SUPFAM" id="SSF47473">
    <property type="entry name" value="EF-hand"/>
    <property type="match status" value="1"/>
</dbReference>
<organism evidence="6">
    <name type="scientific">Grammatophora oceanica</name>
    <dbReference type="NCBI Taxonomy" id="210454"/>
    <lineage>
        <taxon>Eukaryota</taxon>
        <taxon>Sar</taxon>
        <taxon>Stramenopiles</taxon>
        <taxon>Ochrophyta</taxon>
        <taxon>Bacillariophyta</taxon>
        <taxon>Fragilariophyceae</taxon>
        <taxon>Fragilariophycidae</taxon>
        <taxon>Rhabdonematales</taxon>
        <taxon>Grammatophoraceae</taxon>
        <taxon>Grammatophora</taxon>
    </lineage>
</organism>
<evidence type="ECO:0000256" key="2">
    <source>
        <dbReference type="SAM" id="Coils"/>
    </source>
</evidence>
<dbReference type="AlphaFoldDB" id="A0A7S1Y5C4"/>
<dbReference type="GO" id="GO:0005634">
    <property type="term" value="C:nucleus"/>
    <property type="evidence" value="ECO:0007669"/>
    <property type="project" value="TreeGrafter"/>
</dbReference>
<evidence type="ECO:0000256" key="1">
    <source>
        <dbReference type="ARBA" id="ARBA00022837"/>
    </source>
</evidence>
<evidence type="ECO:0000313" key="6">
    <source>
        <dbReference type="EMBL" id="CAD9278149.1"/>
    </source>
</evidence>
<dbReference type="GO" id="GO:0051480">
    <property type="term" value="P:regulation of cytosolic calcium ion concentration"/>
    <property type="evidence" value="ECO:0007669"/>
    <property type="project" value="TreeGrafter"/>
</dbReference>
<reference evidence="6" key="1">
    <citation type="submission" date="2021-01" db="EMBL/GenBank/DDBJ databases">
        <authorList>
            <person name="Corre E."/>
            <person name="Pelletier E."/>
            <person name="Niang G."/>
            <person name="Scheremetjew M."/>
            <person name="Finn R."/>
            <person name="Kale V."/>
            <person name="Holt S."/>
            <person name="Cochrane G."/>
            <person name="Meng A."/>
            <person name="Brown T."/>
            <person name="Cohen L."/>
        </authorList>
    </citation>
    <scope>NUCLEOTIDE SEQUENCE</scope>
    <source>
        <strain evidence="6">CCMP 410</strain>
    </source>
</reference>
<feature type="region of interest" description="Disordered" evidence="3">
    <location>
        <begin position="468"/>
        <end position="495"/>
    </location>
</feature>
<dbReference type="EMBL" id="HBGK01013628">
    <property type="protein sequence ID" value="CAD9278149.1"/>
    <property type="molecule type" value="Transcribed_RNA"/>
</dbReference>
<keyword evidence="4" id="KW-0732">Signal</keyword>
<protein>
    <recommendedName>
        <fullName evidence="5">EF-hand domain-containing protein</fullName>
    </recommendedName>
</protein>
<dbReference type="InterPro" id="IPR051001">
    <property type="entry name" value="Calbindin_Ca-bind"/>
</dbReference>
<evidence type="ECO:0000256" key="3">
    <source>
        <dbReference type="SAM" id="MobiDB-lite"/>
    </source>
</evidence>
<evidence type="ECO:0000259" key="5">
    <source>
        <dbReference type="PROSITE" id="PS50222"/>
    </source>
</evidence>
<keyword evidence="1" id="KW-0106">Calcium</keyword>